<feature type="domain" description="SH3" evidence="5">
    <location>
        <begin position="275"/>
        <end position="335"/>
    </location>
</feature>
<dbReference type="Pfam" id="PF07653">
    <property type="entry name" value="SH3_2"/>
    <property type="match status" value="1"/>
</dbReference>
<comment type="caution">
    <text evidence="6">The sequence shown here is derived from an EMBL/GenBank/DDBJ whole genome shotgun (WGS) entry which is preliminary data.</text>
</comment>
<evidence type="ECO:0000256" key="3">
    <source>
        <dbReference type="PROSITE-ProRule" id="PRU00192"/>
    </source>
</evidence>
<dbReference type="SMART" id="SM00326">
    <property type="entry name" value="SH3"/>
    <property type="match status" value="2"/>
</dbReference>
<accession>A0A9W9YES9</accession>
<dbReference type="PANTHER" id="PTHR46037">
    <property type="entry name" value="PROTEIN ENHANCER OF SEVENLESS 2B"/>
    <property type="match status" value="1"/>
</dbReference>
<dbReference type="SUPFAM" id="SSF50044">
    <property type="entry name" value="SH3-domain"/>
    <property type="match status" value="2"/>
</dbReference>
<dbReference type="AlphaFoldDB" id="A0A9W9YES9"/>
<feature type="region of interest" description="Disordered" evidence="4">
    <location>
        <begin position="335"/>
        <end position="355"/>
    </location>
</feature>
<evidence type="ECO:0000313" key="6">
    <source>
        <dbReference type="EMBL" id="KAJ7337725.1"/>
    </source>
</evidence>
<organism evidence="6 7">
    <name type="scientific">Desmophyllum pertusum</name>
    <dbReference type="NCBI Taxonomy" id="174260"/>
    <lineage>
        <taxon>Eukaryota</taxon>
        <taxon>Metazoa</taxon>
        <taxon>Cnidaria</taxon>
        <taxon>Anthozoa</taxon>
        <taxon>Hexacorallia</taxon>
        <taxon>Scleractinia</taxon>
        <taxon>Caryophylliina</taxon>
        <taxon>Caryophylliidae</taxon>
        <taxon>Desmophyllum</taxon>
    </lineage>
</organism>
<dbReference type="CDD" id="cd00174">
    <property type="entry name" value="SH3"/>
    <property type="match status" value="2"/>
</dbReference>
<reference evidence="6" key="1">
    <citation type="submission" date="2023-01" db="EMBL/GenBank/DDBJ databases">
        <title>Genome assembly of the deep-sea coral Lophelia pertusa.</title>
        <authorList>
            <person name="Herrera S."/>
            <person name="Cordes E."/>
        </authorList>
    </citation>
    <scope>NUCLEOTIDE SEQUENCE</scope>
    <source>
        <strain evidence="6">USNM1676648</strain>
        <tissue evidence="6">Polyp</tissue>
    </source>
</reference>
<dbReference type="InterPro" id="IPR043539">
    <property type="entry name" value="Grb2-like"/>
</dbReference>
<dbReference type="InterPro" id="IPR001452">
    <property type="entry name" value="SH3_domain"/>
</dbReference>
<dbReference type="Gene3D" id="2.30.30.40">
    <property type="entry name" value="SH3 Domains"/>
    <property type="match status" value="2"/>
</dbReference>
<name>A0A9W9YES9_9CNID</name>
<evidence type="ECO:0000256" key="2">
    <source>
        <dbReference type="ARBA" id="ARBA00022999"/>
    </source>
</evidence>
<dbReference type="PRINTS" id="PR00452">
    <property type="entry name" value="SH3DOMAIN"/>
</dbReference>
<sequence length="404" mass="45838">MNLDDDVLEDGDVQIYTLKKARKRKLQTLKPLLPGGGEINMAIDQDDDSDSGISQVYNPAIHSSFSCPDMAKTELASKLAAASQTHPAHIKAKVLWKYNAVEGTDLQADKGEIVQLLYKNKNKVYAVNNKGNRGFIPFNYCTVLRKIDFVTNGYFPRAENSDKSYWPGNVYFHGCRETSYQKSRTSCNSTKVVNIPGFDGNVSTPSVQRSRSEDAFFRRNADHKSRTRKISSSLEELSDHNRATSMVSDLIHWDRKAPETFRRRQKVHVTHFRKFDNEAVMVLFDFHAADENDIDVHRGEVVTVLNRDDDDWWWIMRDDGEEGFIPSSYVSIASMSPESTPRSTDSSTSSSEGSMNQVRFQDPLCTIHSYEIEHSDTGDMECDSVSDEESGEDMCLDSKWSTWC</sequence>
<gene>
    <name evidence="6" type="primary">SLA1_1</name>
    <name evidence="6" type="ORF">OS493_007878</name>
</gene>
<evidence type="ECO:0000256" key="1">
    <source>
        <dbReference type="ARBA" id="ARBA00022443"/>
    </source>
</evidence>
<dbReference type="EMBL" id="MU827780">
    <property type="protein sequence ID" value="KAJ7337725.1"/>
    <property type="molecule type" value="Genomic_DNA"/>
</dbReference>
<keyword evidence="2" id="KW-0727">SH2 domain</keyword>
<keyword evidence="1 3" id="KW-0728">SH3 domain</keyword>
<evidence type="ECO:0000313" key="7">
    <source>
        <dbReference type="Proteomes" id="UP001163046"/>
    </source>
</evidence>
<dbReference type="InterPro" id="IPR036028">
    <property type="entry name" value="SH3-like_dom_sf"/>
</dbReference>
<dbReference type="OrthoDB" id="9991832at2759"/>
<dbReference type="Proteomes" id="UP001163046">
    <property type="component" value="Unassembled WGS sequence"/>
</dbReference>
<keyword evidence="7" id="KW-1185">Reference proteome</keyword>
<evidence type="ECO:0000256" key="4">
    <source>
        <dbReference type="SAM" id="MobiDB-lite"/>
    </source>
</evidence>
<dbReference type="PROSITE" id="PS50002">
    <property type="entry name" value="SH3"/>
    <property type="match status" value="2"/>
</dbReference>
<protein>
    <submittedName>
        <fullName evidence="6">Cytoskeletal protein binding protein</fullName>
    </submittedName>
</protein>
<evidence type="ECO:0000259" key="5">
    <source>
        <dbReference type="PROSITE" id="PS50002"/>
    </source>
</evidence>
<feature type="domain" description="SH3" evidence="5">
    <location>
        <begin position="87"/>
        <end position="146"/>
    </location>
</feature>
<proteinExistence type="predicted"/>
<feature type="compositionally biased region" description="Low complexity" evidence="4">
    <location>
        <begin position="336"/>
        <end position="354"/>
    </location>
</feature>
<dbReference type="PRINTS" id="PR01887">
    <property type="entry name" value="SPECTRNALPHA"/>
</dbReference>